<evidence type="ECO:0000313" key="4">
    <source>
        <dbReference type="Proteomes" id="UP000777482"/>
    </source>
</evidence>
<evidence type="ECO:0000256" key="2">
    <source>
        <dbReference type="SAM" id="Phobius"/>
    </source>
</evidence>
<feature type="compositionally biased region" description="Low complexity" evidence="1">
    <location>
        <begin position="143"/>
        <end position="157"/>
    </location>
</feature>
<feature type="compositionally biased region" description="Pro residues" evidence="1">
    <location>
        <begin position="227"/>
        <end position="237"/>
    </location>
</feature>
<keyword evidence="2" id="KW-1133">Transmembrane helix</keyword>
<dbReference type="Proteomes" id="UP000777482">
    <property type="component" value="Unassembled WGS sequence"/>
</dbReference>
<feature type="compositionally biased region" description="Low complexity" evidence="1">
    <location>
        <begin position="212"/>
        <end position="226"/>
    </location>
</feature>
<reference evidence="3 4" key="1">
    <citation type="submission" date="2020-11" db="EMBL/GenBank/DDBJ databases">
        <title>Kefir isolates.</title>
        <authorList>
            <person name="Marcisauskas S."/>
            <person name="Kim Y."/>
            <person name="Blasche S."/>
        </authorList>
    </citation>
    <scope>NUCLEOTIDE SEQUENCE [LARGE SCALE GENOMIC DNA]</scope>
    <source>
        <strain evidence="3 4">KR</strain>
    </source>
</reference>
<evidence type="ECO:0000256" key="1">
    <source>
        <dbReference type="SAM" id="MobiDB-lite"/>
    </source>
</evidence>
<keyword evidence="4" id="KW-1185">Reference proteome</keyword>
<comment type="caution">
    <text evidence="3">The sequence shown here is derived from an EMBL/GenBank/DDBJ whole genome shotgun (WGS) entry which is preliminary data.</text>
</comment>
<feature type="compositionally biased region" description="Low complexity" evidence="1">
    <location>
        <begin position="166"/>
        <end position="177"/>
    </location>
</feature>
<feature type="region of interest" description="Disordered" evidence="1">
    <location>
        <begin position="257"/>
        <end position="278"/>
    </location>
</feature>
<feature type="compositionally biased region" description="Low complexity" evidence="1">
    <location>
        <begin position="97"/>
        <end position="117"/>
    </location>
</feature>
<dbReference type="AlphaFoldDB" id="A0A9P6W6T1"/>
<dbReference type="EMBL" id="PUHQ01000015">
    <property type="protein sequence ID" value="KAG0664196.1"/>
    <property type="molecule type" value="Genomic_DNA"/>
</dbReference>
<feature type="transmembrane region" description="Helical" evidence="2">
    <location>
        <begin position="362"/>
        <end position="381"/>
    </location>
</feature>
<feature type="compositionally biased region" description="Low complexity" evidence="1">
    <location>
        <begin position="316"/>
        <end position="326"/>
    </location>
</feature>
<feature type="region of interest" description="Disordered" evidence="1">
    <location>
        <begin position="129"/>
        <end position="240"/>
    </location>
</feature>
<protein>
    <submittedName>
        <fullName evidence="3">Uncharacterized protein</fullName>
    </submittedName>
</protein>
<organism evidence="3 4">
    <name type="scientific">Rhodotorula mucilaginosa</name>
    <name type="common">Yeast</name>
    <name type="synonym">Rhodotorula rubra</name>
    <dbReference type="NCBI Taxonomy" id="5537"/>
    <lineage>
        <taxon>Eukaryota</taxon>
        <taxon>Fungi</taxon>
        <taxon>Dikarya</taxon>
        <taxon>Basidiomycota</taxon>
        <taxon>Pucciniomycotina</taxon>
        <taxon>Microbotryomycetes</taxon>
        <taxon>Sporidiobolales</taxon>
        <taxon>Sporidiobolaceae</taxon>
        <taxon>Rhodotorula</taxon>
    </lineage>
</organism>
<feature type="region of interest" description="Disordered" evidence="1">
    <location>
        <begin position="1"/>
        <end position="117"/>
    </location>
</feature>
<dbReference type="OrthoDB" id="2529698at2759"/>
<feature type="region of interest" description="Disordered" evidence="1">
    <location>
        <begin position="316"/>
        <end position="335"/>
    </location>
</feature>
<proteinExistence type="predicted"/>
<evidence type="ECO:0000313" key="3">
    <source>
        <dbReference type="EMBL" id="KAG0664196.1"/>
    </source>
</evidence>
<name>A0A9P6W6T1_RHOMI</name>
<feature type="compositionally biased region" description="Low complexity" evidence="1">
    <location>
        <begin position="42"/>
        <end position="64"/>
    </location>
</feature>
<accession>A0A9P6W6T1</accession>
<keyword evidence="2" id="KW-0812">Transmembrane</keyword>
<sequence>MTTATTRPDPGQAQTGQPQSRIPRPRTTSSNGSAPPPPPPQSTAAARSPSRALSSWPTQQQQQQPDQHAESTVARRQSVPIHSRTRPQPPLIERRLSNPAADSSSLASSSTTANANANKRRALSLSIFIPPTSSSNRPPAPVPVDAASATRPAAATRGGHSRTASRESAASSSFASTPRDPARSPQRVRQPRAGPDSAIGRRCSAPVGGGPHSASSPASASASPSPFNRPPRTPYPFPRTRLPALERTLSESTMATYTSFDLQHPKTPEEEREAAAVRDDRRRWWWDPRRRWWRSRSGSPQDDDDDERTALLAATAATSSGTQLASRRPQEQEDLENQLAPLARQTRFQYVWGEVKCYARHMLPPIFVFVVLVLVIALLAYRQGIHRIAHPPKQP</sequence>
<keyword evidence="2" id="KW-0472">Membrane</keyword>
<gene>
    <name evidence="3" type="ORF">C6P46_001660</name>
</gene>
<feature type="compositionally biased region" description="Basic and acidic residues" evidence="1">
    <location>
        <begin position="263"/>
        <end position="278"/>
    </location>
</feature>
<feature type="compositionally biased region" description="Polar residues" evidence="1">
    <location>
        <begin position="1"/>
        <end position="20"/>
    </location>
</feature>